<dbReference type="AlphaFoldDB" id="A0A1J1LTG6"/>
<keyword evidence="2" id="KW-1185">Reference proteome</keyword>
<dbReference type="EMBL" id="CZDF01000188">
    <property type="protein sequence ID" value="CUR35899.1"/>
    <property type="molecule type" value="Genomic_DNA"/>
</dbReference>
<name>A0A1J1LTG6_9CYAN</name>
<evidence type="ECO:0000313" key="1">
    <source>
        <dbReference type="EMBL" id="CUR35899.1"/>
    </source>
</evidence>
<organism evidence="1 2">
    <name type="scientific">Planktothrix tepida PCC 9214</name>
    <dbReference type="NCBI Taxonomy" id="671072"/>
    <lineage>
        <taxon>Bacteria</taxon>
        <taxon>Bacillati</taxon>
        <taxon>Cyanobacteriota</taxon>
        <taxon>Cyanophyceae</taxon>
        <taxon>Oscillatoriophycideae</taxon>
        <taxon>Oscillatoriales</taxon>
        <taxon>Microcoleaceae</taxon>
        <taxon>Planktothrix</taxon>
    </lineage>
</organism>
<protein>
    <submittedName>
        <fullName evidence="1">Uncharacterized protein</fullName>
    </submittedName>
</protein>
<sequence>MGSRRFKIAWSDFSDFVVCNRFADSCLSVSQQQRAANSQWDAEFYGVRPRIHSQPC</sequence>
<dbReference type="Proteomes" id="UP000184315">
    <property type="component" value="Unassembled WGS sequence"/>
</dbReference>
<reference evidence="2" key="1">
    <citation type="submission" date="2015-10" db="EMBL/GenBank/DDBJ databases">
        <authorList>
            <person name="Regsiter A."/>
            <person name="william w."/>
        </authorList>
    </citation>
    <scope>NUCLEOTIDE SEQUENCE [LARGE SCALE GENOMIC DNA]</scope>
</reference>
<evidence type="ECO:0000313" key="2">
    <source>
        <dbReference type="Proteomes" id="UP000184315"/>
    </source>
</evidence>
<accession>A0A1J1LTG6</accession>
<gene>
    <name evidence="1" type="ORF">PL921480009</name>
</gene>
<proteinExistence type="predicted"/>